<evidence type="ECO:0000256" key="1">
    <source>
        <dbReference type="SAM" id="MobiDB-lite"/>
    </source>
</evidence>
<feature type="region of interest" description="Disordered" evidence="1">
    <location>
        <begin position="18"/>
        <end position="59"/>
    </location>
</feature>
<proteinExistence type="predicted"/>
<keyword evidence="3" id="KW-1185">Reference proteome</keyword>
<dbReference type="Proteomes" id="UP000193240">
    <property type="component" value="Unassembled WGS sequence"/>
</dbReference>
<accession>A0A1Y2LR97</accession>
<dbReference type="AlphaFoldDB" id="A0A1Y2LR97"/>
<organism evidence="2 3">
    <name type="scientific">Epicoccum nigrum</name>
    <name type="common">Soil fungus</name>
    <name type="synonym">Epicoccum purpurascens</name>
    <dbReference type="NCBI Taxonomy" id="105696"/>
    <lineage>
        <taxon>Eukaryota</taxon>
        <taxon>Fungi</taxon>
        <taxon>Dikarya</taxon>
        <taxon>Ascomycota</taxon>
        <taxon>Pezizomycotina</taxon>
        <taxon>Dothideomycetes</taxon>
        <taxon>Pleosporomycetidae</taxon>
        <taxon>Pleosporales</taxon>
        <taxon>Pleosporineae</taxon>
        <taxon>Didymellaceae</taxon>
        <taxon>Epicoccum</taxon>
    </lineage>
</organism>
<protein>
    <submittedName>
        <fullName evidence="2">Uncharacterized protein</fullName>
    </submittedName>
</protein>
<name>A0A1Y2LR97_EPING</name>
<feature type="region of interest" description="Disordered" evidence="1">
    <location>
        <begin position="163"/>
        <end position="187"/>
    </location>
</feature>
<evidence type="ECO:0000313" key="2">
    <source>
        <dbReference type="EMBL" id="OSS46421.1"/>
    </source>
</evidence>
<feature type="compositionally biased region" description="Polar residues" evidence="1">
    <location>
        <begin position="422"/>
        <end position="437"/>
    </location>
</feature>
<dbReference type="InParanoid" id="A0A1Y2LR97"/>
<feature type="region of interest" description="Disordered" evidence="1">
    <location>
        <begin position="389"/>
        <end position="437"/>
    </location>
</feature>
<dbReference type="EMBL" id="KZ107851">
    <property type="protein sequence ID" value="OSS46421.1"/>
    <property type="molecule type" value="Genomic_DNA"/>
</dbReference>
<gene>
    <name evidence="2" type="ORF">B5807_08478</name>
</gene>
<feature type="region of interest" description="Disordered" evidence="1">
    <location>
        <begin position="483"/>
        <end position="504"/>
    </location>
</feature>
<evidence type="ECO:0000313" key="3">
    <source>
        <dbReference type="Proteomes" id="UP000193240"/>
    </source>
</evidence>
<sequence>MSTGEQLRTAYAVVYRRTKAKQVSTTQDRRDGSPTCTSSALQSPSVPLPQPQDSDIHPLTGEELHKSHTAGIYAPRAEHRGTTPISQRILDWELESSDGSTVEVMQCSETASPIWTPADIPKQLDDMIAPSNVPSPVSLPPPVFHFPVCGDKEPQCVKRSHSLDQKDMGSSFTHMAPRSSLGHRDLGNQDVVNENENEENFSPESSESCMMEGLDPNEEMEPDYYYVEEAGIKTLLEQHQPQDNQGKNKWYQMIRARQQKWQEELPGWMRALFRVKRCPTPYYNNYFRKEFDFSPKKQGTKQNAEPIPLSPCSLYGSVSEPSFCGQEKALRRERYDSTQVDGTVQEWSESTASRITIQPRTSSEFYKLQSAEVHPGQLVDFTTPSLAYDEDTIPPLESPHYHDHISPAPSPKTPPSLHRRSSTSPIQPTSPVHRPSYNNTIVTQDLETMFNVQGRLRTTATEAQAALDEQLRMRECSIQRRPRTTRDGHLAQLPAAGGGAAPPRRRSLVERCESSDAYLLVVHCIPDTQLRCLCLPQHITVCISHDEVDVSPVTWPFLYVVVMTCDTGSIEAHDAAFSTADNMILHNICIPDTLQPRHFMHSALREGSVKAVRT</sequence>
<reference evidence="2 3" key="1">
    <citation type="journal article" date="2017" name="Genome Announc.">
        <title>Genome sequence of the saprophytic ascomycete Epicoccum nigrum ICMP 19927 strain isolated from New Zealand.</title>
        <authorList>
            <person name="Fokin M."/>
            <person name="Fleetwood D."/>
            <person name="Weir B.S."/>
            <person name="Villas-Boas S.G."/>
        </authorList>
    </citation>
    <scope>NUCLEOTIDE SEQUENCE [LARGE SCALE GENOMIC DNA]</scope>
    <source>
        <strain evidence="2 3">ICMP 19927</strain>
    </source>
</reference>